<feature type="binding site" evidence="12">
    <location>
        <begin position="966"/>
        <end position="971"/>
    </location>
    <ligand>
        <name>ATP</name>
        <dbReference type="ChEBI" id="CHEBI:30616"/>
    </ligand>
</feature>
<keyword evidence="4" id="KW-0479">Metal-binding</keyword>
<evidence type="ECO:0000256" key="7">
    <source>
        <dbReference type="ARBA" id="ARBA00022840"/>
    </source>
</evidence>
<dbReference type="InterPro" id="IPR023151">
    <property type="entry name" value="PEP_util_CS"/>
</dbReference>
<keyword evidence="2 12" id="KW-0963">Cytoplasm</keyword>
<feature type="binding site" evidence="12">
    <location>
        <position position="1080"/>
    </location>
    <ligand>
        <name>ATP</name>
        <dbReference type="ChEBI" id="CHEBI:30616"/>
    </ligand>
</feature>
<name>A0AA88KDU4_NAELO</name>
<gene>
    <name evidence="17" type="ORF">C9374_010379</name>
</gene>
<feature type="domain" description="Pyruvate phosphate dikinase AMP/ATP-binding" evidence="15">
    <location>
        <begin position="78"/>
        <end position="369"/>
    </location>
</feature>
<evidence type="ECO:0000256" key="13">
    <source>
        <dbReference type="SAM" id="MobiDB-lite"/>
    </source>
</evidence>
<dbReference type="Gene3D" id="1.20.80.30">
    <property type="match status" value="1"/>
</dbReference>
<comment type="caution">
    <text evidence="12">Lacks conserved residue(s) required for the propagation of feature annotation.</text>
</comment>
<dbReference type="GO" id="GO:0019205">
    <property type="term" value="F:nucleobase-containing compound kinase activity"/>
    <property type="evidence" value="ECO:0007669"/>
    <property type="project" value="InterPro"/>
</dbReference>
<dbReference type="Gene3D" id="3.50.30.10">
    <property type="entry name" value="Phosphohistidine domain"/>
    <property type="match status" value="1"/>
</dbReference>
<dbReference type="NCBIfam" id="TIGR01359">
    <property type="entry name" value="UMP_CMP_kin_fam"/>
    <property type="match status" value="1"/>
</dbReference>
<dbReference type="Gene3D" id="3.30.470.20">
    <property type="entry name" value="ATP-grasp fold, B domain"/>
    <property type="match status" value="1"/>
</dbReference>
<dbReference type="HAMAP" id="MF_03172">
    <property type="entry name" value="Adenylate_kinase_UMP_CMP_kin"/>
    <property type="match status" value="1"/>
</dbReference>
<keyword evidence="9 12" id="KW-0665">Pyrimidine biosynthesis</keyword>
<feature type="region of interest" description="LID" evidence="12">
    <location>
        <begin position="1079"/>
        <end position="1089"/>
    </location>
</feature>
<dbReference type="HAMAP" id="MF_00235">
    <property type="entry name" value="Adenylate_kinase_Adk"/>
    <property type="match status" value="1"/>
</dbReference>
<feature type="binding site" evidence="12">
    <location>
        <begin position="1013"/>
        <end position="1015"/>
    </location>
    <ligand>
        <name>a ribonucleoside 5'-phosphate</name>
        <dbReference type="ChEBI" id="CHEBI:58043"/>
    </ligand>
</feature>
<feature type="binding site" evidence="12">
    <location>
        <position position="992"/>
    </location>
    <ligand>
        <name>a ribonucleoside 5'-phosphate</name>
        <dbReference type="ChEBI" id="CHEBI:58043"/>
    </ligand>
</feature>
<dbReference type="GO" id="GO:0006221">
    <property type="term" value="P:pyrimidine nucleotide biosynthetic process"/>
    <property type="evidence" value="ECO:0007669"/>
    <property type="project" value="UniProtKB-UniRule"/>
</dbReference>
<comment type="domain">
    <text evidence="12">Consists of three domains, a large central CORE domain and two small peripheral domains, NMPbind and LID, which undergo movements during catalysis. The LID domain closes over the site of phosphoryl transfer upon ATP binding. Assembling and dissambling the active center during each catalytic cycle provides an effective means to prevent ATP hydrolysis.</text>
</comment>
<dbReference type="PROSITE" id="PS00742">
    <property type="entry name" value="PEP_ENZYMES_2"/>
    <property type="match status" value="1"/>
</dbReference>
<dbReference type="SUPFAM" id="SSF52009">
    <property type="entry name" value="Phosphohistidine domain"/>
    <property type="match status" value="1"/>
</dbReference>
<evidence type="ECO:0000256" key="4">
    <source>
        <dbReference type="ARBA" id="ARBA00022723"/>
    </source>
</evidence>
<dbReference type="InterPro" id="IPR013815">
    <property type="entry name" value="ATP_grasp_subdomain_1"/>
</dbReference>
<keyword evidence="6 12" id="KW-0418">Kinase</keyword>
<dbReference type="InterPro" id="IPR018274">
    <property type="entry name" value="PEP_util_AS"/>
</dbReference>
<comment type="caution">
    <text evidence="17">The sequence shown here is derived from an EMBL/GenBank/DDBJ whole genome shotgun (WGS) entry which is preliminary data.</text>
</comment>
<feature type="binding site" evidence="12">
    <location>
        <position position="1125"/>
    </location>
    <ligand>
        <name>ATP</name>
        <dbReference type="ChEBI" id="CHEBI:30616"/>
    </ligand>
</feature>
<protein>
    <recommendedName>
        <fullName evidence="12">UMP-CMP kinase</fullName>
        <ecNumber evidence="12">2.7.4.14</ecNumber>
    </recommendedName>
    <alternativeName>
        <fullName evidence="12">Deoxycytidylate kinase</fullName>
        <shortName evidence="12">CK</shortName>
        <shortName evidence="12">dCMP kinase</shortName>
    </alternativeName>
    <alternativeName>
        <fullName evidence="12">Uridine monophosphate/cytidine monophosphate kinase</fullName>
        <shortName evidence="12">UMP/CMP kinase</shortName>
        <shortName evidence="12">UMP/CMPK</shortName>
    </alternativeName>
</protein>
<comment type="subunit">
    <text evidence="12">Monomer.</text>
</comment>
<evidence type="ECO:0000256" key="12">
    <source>
        <dbReference type="HAMAP-Rule" id="MF_03172"/>
    </source>
</evidence>
<dbReference type="SUPFAM" id="SSF51621">
    <property type="entry name" value="Phosphoenolpyruvate/pyruvate domain"/>
    <property type="match status" value="1"/>
</dbReference>
<proteinExistence type="inferred from homology"/>
<dbReference type="GO" id="GO:0006207">
    <property type="term" value="P:'de novo' pyrimidine nucleobase biosynthetic process"/>
    <property type="evidence" value="ECO:0007669"/>
    <property type="project" value="InterPro"/>
</dbReference>
<evidence type="ECO:0000256" key="1">
    <source>
        <dbReference type="ARBA" id="ARBA00007837"/>
    </source>
</evidence>
<feature type="domain" description="Pyruvate phosphate dikinase AMP/ATP-binding" evidence="15">
    <location>
        <begin position="379"/>
        <end position="430"/>
    </location>
</feature>
<dbReference type="Gene3D" id="3.20.20.60">
    <property type="entry name" value="Phosphoenolpyruvate-binding domains"/>
    <property type="match status" value="1"/>
</dbReference>
<evidence type="ECO:0000259" key="15">
    <source>
        <dbReference type="Pfam" id="PF01326"/>
    </source>
</evidence>
<dbReference type="PROSITE" id="PS00113">
    <property type="entry name" value="ADENYLATE_KINASE"/>
    <property type="match status" value="1"/>
</dbReference>
<evidence type="ECO:0000256" key="3">
    <source>
        <dbReference type="ARBA" id="ARBA00022679"/>
    </source>
</evidence>
<dbReference type="GO" id="GO:0050242">
    <property type="term" value="F:pyruvate, phosphate dikinase activity"/>
    <property type="evidence" value="ECO:0007669"/>
    <property type="project" value="InterPro"/>
</dbReference>
<dbReference type="GO" id="GO:0005634">
    <property type="term" value="C:nucleus"/>
    <property type="evidence" value="ECO:0007669"/>
    <property type="project" value="UniProtKB-SubCell"/>
</dbReference>
<comment type="cofactor">
    <cofactor evidence="12">
        <name>Mg(2+)</name>
        <dbReference type="ChEBI" id="CHEBI:18420"/>
    </cofactor>
    <text evidence="12">Binds 1 Mg(2+) ion per monomer.</text>
</comment>
<dbReference type="InterPro" id="IPR033690">
    <property type="entry name" value="Adenylat_kinase_CS"/>
</dbReference>
<reference evidence="17 18" key="1">
    <citation type="journal article" date="2018" name="BMC Genomics">
        <title>The genome of Naegleria lovaniensis, the basis for a comparative approach to unravel pathogenicity factors of the human pathogenic amoeba N. fowleri.</title>
        <authorList>
            <person name="Liechti N."/>
            <person name="Schurch N."/>
            <person name="Bruggmann R."/>
            <person name="Wittwer M."/>
        </authorList>
    </citation>
    <scope>NUCLEOTIDE SEQUENCE [LARGE SCALE GENOMIC DNA]</scope>
    <source>
        <strain evidence="17 18">ATCC 30569</strain>
    </source>
</reference>
<comment type="catalytic activity">
    <reaction evidence="12">
        <text>CMP + ATP = CDP + ADP</text>
        <dbReference type="Rhea" id="RHEA:11600"/>
        <dbReference type="ChEBI" id="CHEBI:30616"/>
        <dbReference type="ChEBI" id="CHEBI:58069"/>
        <dbReference type="ChEBI" id="CHEBI:60377"/>
        <dbReference type="ChEBI" id="CHEBI:456216"/>
        <dbReference type="EC" id="2.7.4.14"/>
    </reaction>
</comment>
<dbReference type="PRINTS" id="PR00094">
    <property type="entry name" value="ADENYLTKNASE"/>
</dbReference>
<dbReference type="InterPro" id="IPR000850">
    <property type="entry name" value="Adenylat/UMP-CMP_kin"/>
</dbReference>
<comment type="catalytic activity">
    <reaction evidence="12">
        <text>dCMP + ATP = dCDP + ADP</text>
        <dbReference type="Rhea" id="RHEA:25094"/>
        <dbReference type="ChEBI" id="CHEBI:30616"/>
        <dbReference type="ChEBI" id="CHEBI:57566"/>
        <dbReference type="ChEBI" id="CHEBI:58593"/>
        <dbReference type="ChEBI" id="CHEBI:456216"/>
        <dbReference type="EC" id="2.7.4.14"/>
    </reaction>
</comment>
<evidence type="ECO:0000313" key="18">
    <source>
        <dbReference type="Proteomes" id="UP000816034"/>
    </source>
</evidence>
<dbReference type="GO" id="GO:0046872">
    <property type="term" value="F:metal ion binding"/>
    <property type="evidence" value="ECO:0007669"/>
    <property type="project" value="UniProtKB-KW"/>
</dbReference>
<keyword evidence="10 12" id="KW-0539">Nucleus</keyword>
<dbReference type="PANTHER" id="PTHR22931:SF9">
    <property type="entry name" value="PYRUVATE, PHOSPHATE DIKINASE 1, CHLOROPLASTIC"/>
    <property type="match status" value="1"/>
</dbReference>
<keyword evidence="7 12" id="KW-0067">ATP-binding</keyword>
<dbReference type="Pfam" id="PF01326">
    <property type="entry name" value="PPDK_N"/>
    <property type="match status" value="2"/>
</dbReference>
<dbReference type="InterPro" id="IPR002192">
    <property type="entry name" value="PPDK_AMP/ATP-bd"/>
</dbReference>
<sequence>MGCGNSKSTIKVVAENEGQVPETPRHNDAPTSAASDPQQHLSTTCVKQGKKEQGYCYFFGLDAASKANLTEGNKDMRELLGGKGANLCEMLNLGINVPPGFTVSTEACEKFSSHNNIHEGDDSKGKERNLPDEIKTEVDEYLKKLELVSGKKFGDSQQGDEKILLLSVRSGAAVSMPGMMDTVLDLGICDKNIHQLIQNFGGNERFAWDSYKSLVQIFGEVVMGVKNECFEDNIKKQKEKRGISSDAELNLEEIQQIVQDHKLTIFEQTGEDFPQDVYQQLYRAIIAVFNSWHNSRAIQYRKIHSITKLKGTAVNIQSMVFGNVDEKSGTGVCFSRNPSTGENKFYGEYMTMAQGEQLVAGTRTPEKIETLETNFPECYKQLTEISSKLEKHFKDIQDMEFTIEQGVLYMLQCRNGKKTAEAALQIYCDMIDEGLINEREAIMKIDPSQLDQLLHPYLDPEEKSRHVPLAQGLPASPGVVVGRIAFTSEQAIAMSADRKEAGDVILVREQTSTEDLAGMHASQGFLTSTGGMTSHSAVVARQHGKCCVSGCSLLYVSGEDSCTINGVLFKQGDVITIDGSTGNVYGEALKTSQPGLTNANFVRIMDIEKKYRTMGVYANADSAADAKKALQFGAEGIGLCRTEHMFFEKTRIIDMRRMIVASTPEKRNQAISTLKEYQRADFLSIFHEMGPRKVTIRLLDPPLHEFLPEEEKDIAELAEALEENVHEVSQLVAQLKEKNPMLGHRGCRLGITFPEITVMQVEAIFEAAFEAANSNEVKVDIMVPLVSSIQELLHQKEIIEKVATKYYGLNDHKKSLVHYRVGTMIESPRAVIISKELAGIADFFSIGSNDLTQMTFGFSRDDSGKFMKSYIEHDLLEHDPFEVLDQEGVGRSIQMAIQNGREVKNHLTVGLCGEHGGESESVKYLHRLGLNYVSCSPFRIPIARLAAAQESIKNWRKVVFVLGGPGSGKGTQCAKLVEQYKFVHLSSGDLLRAESKKDTEQGRMIDSYMKEGKLVPGQVTINLLKQAILEHPNKNTTFLVDGFPREMHQAYDFEQFICKGMFVLFFECPEEVLEKRLLERGKTSGRTDDNIESIKKRFKTFLSQSLPVVEHFKKTDRVRTIDSTGTPEEVFAQVCKLFD</sequence>
<evidence type="ECO:0000256" key="8">
    <source>
        <dbReference type="ARBA" id="ARBA00022842"/>
    </source>
</evidence>
<feature type="binding site" evidence="12">
    <location>
        <position position="1086"/>
    </location>
    <ligand>
        <name>a ribonucleoside 5'-phosphate</name>
        <dbReference type="ChEBI" id="CHEBI:58043"/>
    </ligand>
</feature>
<dbReference type="InterPro" id="IPR000121">
    <property type="entry name" value="PEP_util_C"/>
</dbReference>
<dbReference type="Gene3D" id="3.30.1490.20">
    <property type="entry name" value="ATP-grasp fold, A domain"/>
    <property type="match status" value="1"/>
</dbReference>
<comment type="similarity">
    <text evidence="1">Belongs to the PEP-utilizing enzyme family.</text>
</comment>
<dbReference type="SUPFAM" id="SSF52540">
    <property type="entry name" value="P-loop containing nucleoside triphosphate hydrolases"/>
    <property type="match status" value="1"/>
</dbReference>
<comment type="subcellular location">
    <subcellularLocation>
        <location evidence="12">Cytoplasm</location>
    </subcellularLocation>
    <subcellularLocation>
        <location evidence="12">Nucleus</location>
    </subcellularLocation>
</comment>
<evidence type="ECO:0000259" key="16">
    <source>
        <dbReference type="Pfam" id="PF02896"/>
    </source>
</evidence>
<comment type="catalytic activity">
    <reaction evidence="11 12">
        <text>UMP + ATP = UDP + ADP</text>
        <dbReference type="Rhea" id="RHEA:24400"/>
        <dbReference type="ChEBI" id="CHEBI:30616"/>
        <dbReference type="ChEBI" id="CHEBI:57865"/>
        <dbReference type="ChEBI" id="CHEBI:58223"/>
        <dbReference type="ChEBI" id="CHEBI:456216"/>
        <dbReference type="EC" id="2.7.4.14"/>
    </reaction>
</comment>
<dbReference type="CDD" id="cd01428">
    <property type="entry name" value="ADK"/>
    <property type="match status" value="1"/>
</dbReference>
<organism evidence="17 18">
    <name type="scientific">Naegleria lovaniensis</name>
    <name type="common">Amoeba</name>
    <dbReference type="NCBI Taxonomy" id="51637"/>
    <lineage>
        <taxon>Eukaryota</taxon>
        <taxon>Discoba</taxon>
        <taxon>Heterolobosea</taxon>
        <taxon>Tetramitia</taxon>
        <taxon>Eutetramitia</taxon>
        <taxon>Vahlkampfiidae</taxon>
        <taxon>Naegleria</taxon>
    </lineage>
</organism>
<dbReference type="PANTHER" id="PTHR22931">
    <property type="entry name" value="PHOSPHOENOLPYRUVATE DIKINASE-RELATED"/>
    <property type="match status" value="1"/>
</dbReference>
<evidence type="ECO:0000313" key="17">
    <source>
        <dbReference type="EMBL" id="KAG2375005.1"/>
    </source>
</evidence>
<dbReference type="Pfam" id="PF00406">
    <property type="entry name" value="ADK"/>
    <property type="match status" value="1"/>
</dbReference>
<dbReference type="GO" id="GO:0005524">
    <property type="term" value="F:ATP binding"/>
    <property type="evidence" value="ECO:0007669"/>
    <property type="project" value="UniProtKB-KW"/>
</dbReference>
<evidence type="ECO:0000256" key="2">
    <source>
        <dbReference type="ARBA" id="ARBA00022490"/>
    </source>
</evidence>
<dbReference type="EC" id="2.7.4.14" evidence="12"/>
<comment type="similarity">
    <text evidence="12">Belongs to the adenylate kinase family. UMP-CMP kinase subfamily.</text>
</comment>
<dbReference type="Gene3D" id="1.10.189.10">
    <property type="entry name" value="Pyruvate Phosphate Dikinase, domain 2"/>
    <property type="match status" value="1"/>
</dbReference>
<dbReference type="PROSITE" id="PS00370">
    <property type="entry name" value="PEP_ENZYMES_PHOS_SITE"/>
    <property type="match status" value="1"/>
</dbReference>
<keyword evidence="3 12" id="KW-0808">Transferase</keyword>
<keyword evidence="18" id="KW-1185">Reference proteome</keyword>
<accession>A0AA88KDU4</accession>
<feature type="compositionally biased region" description="Polar residues" evidence="13">
    <location>
        <begin position="29"/>
        <end position="42"/>
    </location>
</feature>
<dbReference type="InterPro" id="IPR006266">
    <property type="entry name" value="UMP_CMP_kinase"/>
</dbReference>
<keyword evidence="8" id="KW-0460">Magnesium</keyword>
<dbReference type="AlphaFoldDB" id="A0AA88KDU4"/>
<dbReference type="EMBL" id="PYSW02000041">
    <property type="protein sequence ID" value="KAG2375005.1"/>
    <property type="molecule type" value="Genomic_DNA"/>
</dbReference>
<feature type="binding site" evidence="12">
    <location>
        <position position="1097"/>
    </location>
    <ligand>
        <name>a ribonucleoside 5'-phosphate</name>
        <dbReference type="ChEBI" id="CHEBI:58043"/>
    </ligand>
</feature>
<dbReference type="InterPro" id="IPR010121">
    <property type="entry name" value="Pyruvate_phosphate_dikinase"/>
</dbReference>
<feature type="domain" description="PEP-utilising enzyme C-terminal" evidence="16">
    <location>
        <begin position="601"/>
        <end position="950"/>
    </location>
</feature>
<dbReference type="Proteomes" id="UP000816034">
    <property type="component" value="Unassembled WGS sequence"/>
</dbReference>
<dbReference type="InterPro" id="IPR036637">
    <property type="entry name" value="Phosphohistidine_dom_sf"/>
</dbReference>
<feature type="binding site" evidence="12">
    <location>
        <begin position="1042"/>
        <end position="1045"/>
    </location>
    <ligand>
        <name>a ribonucleoside 5'-phosphate</name>
        <dbReference type="ChEBI" id="CHEBI:58043"/>
    </ligand>
</feature>
<evidence type="ECO:0000256" key="5">
    <source>
        <dbReference type="ARBA" id="ARBA00022741"/>
    </source>
</evidence>
<dbReference type="Pfam" id="PF00391">
    <property type="entry name" value="PEP-utilizers"/>
    <property type="match status" value="1"/>
</dbReference>
<dbReference type="NCBIfam" id="TIGR01828">
    <property type="entry name" value="pyru_phos_dikin"/>
    <property type="match status" value="1"/>
</dbReference>
<evidence type="ECO:0000256" key="6">
    <source>
        <dbReference type="ARBA" id="ARBA00022777"/>
    </source>
</evidence>
<dbReference type="InterPro" id="IPR040442">
    <property type="entry name" value="Pyrv_kinase-like_dom_sf"/>
</dbReference>
<dbReference type="GO" id="GO:0005737">
    <property type="term" value="C:cytoplasm"/>
    <property type="evidence" value="ECO:0007669"/>
    <property type="project" value="UniProtKB-SubCell"/>
</dbReference>
<dbReference type="InterPro" id="IPR027417">
    <property type="entry name" value="P-loop_NTPase"/>
</dbReference>
<dbReference type="InterPro" id="IPR008279">
    <property type="entry name" value="PEP-util_enz_mobile_dom"/>
</dbReference>
<comment type="function">
    <text evidence="12">Catalyzes the phosphorylation of pyrimidine nucleoside monophosphates at the expense of ATP. Plays an important role in de novo pyrimidine nucleotide biosynthesis. Has preference for UMP and CMP as phosphate acceptors.</text>
</comment>
<dbReference type="GeneID" id="68102833"/>
<dbReference type="FunFam" id="3.40.50.300:FF:000315">
    <property type="entry name" value="Adenylate kinase 1"/>
    <property type="match status" value="1"/>
</dbReference>
<evidence type="ECO:0000256" key="11">
    <source>
        <dbReference type="ARBA" id="ARBA00048116"/>
    </source>
</evidence>
<dbReference type="GO" id="GO:0009123">
    <property type="term" value="P:nucleoside monophosphate metabolic process"/>
    <property type="evidence" value="ECO:0007669"/>
    <property type="project" value="UniProtKB-ARBA"/>
</dbReference>
<evidence type="ECO:0000256" key="10">
    <source>
        <dbReference type="ARBA" id="ARBA00023242"/>
    </source>
</evidence>
<feature type="domain" description="PEP-utilising enzyme mobile" evidence="14">
    <location>
        <begin position="503"/>
        <end position="582"/>
    </location>
</feature>
<evidence type="ECO:0000259" key="14">
    <source>
        <dbReference type="Pfam" id="PF00391"/>
    </source>
</evidence>
<feature type="region of interest" description="Disordered" evidence="13">
    <location>
        <begin position="16"/>
        <end position="42"/>
    </location>
</feature>
<dbReference type="RefSeq" id="XP_044544179.1">
    <property type="nucleotide sequence ID" value="XM_044685916.1"/>
</dbReference>
<dbReference type="SUPFAM" id="SSF56059">
    <property type="entry name" value="Glutathione synthetase ATP-binding domain-like"/>
    <property type="match status" value="1"/>
</dbReference>
<dbReference type="InterPro" id="IPR015813">
    <property type="entry name" value="Pyrv/PenolPyrv_kinase-like_dom"/>
</dbReference>
<dbReference type="Pfam" id="PF02896">
    <property type="entry name" value="PEP-utilizers_C"/>
    <property type="match status" value="1"/>
</dbReference>
<evidence type="ECO:0000256" key="9">
    <source>
        <dbReference type="ARBA" id="ARBA00022975"/>
    </source>
</evidence>
<dbReference type="Gene3D" id="3.40.50.300">
    <property type="entry name" value="P-loop containing nucleotide triphosphate hydrolases"/>
    <property type="match status" value="1"/>
</dbReference>
<dbReference type="GO" id="GO:0016776">
    <property type="term" value="F:phosphotransferase activity, phosphate group as acceptor"/>
    <property type="evidence" value="ECO:0007669"/>
    <property type="project" value="InterPro"/>
</dbReference>
<keyword evidence="5 12" id="KW-0547">Nucleotide-binding</keyword>